<name>A0ABX2T1Q5_9PROT</name>
<reference evidence="2 3" key="1">
    <citation type="submission" date="2020-05" db="EMBL/GenBank/DDBJ databases">
        <title>Azospirillum oleiclasticum sp. nov, a nitrogen-fixing and heavy crude oil-emulsifying bacterium isolated from the crude oil of Yumen Oilfield.</title>
        <authorList>
            <person name="Wu D."/>
            <person name="Cai M."/>
            <person name="Zhang X."/>
        </authorList>
    </citation>
    <scope>NUCLEOTIDE SEQUENCE [LARGE SCALE GENOMIC DNA]</scope>
    <source>
        <strain evidence="2 3">ROY-1-1-2</strain>
    </source>
</reference>
<dbReference type="PROSITE" id="PS51257">
    <property type="entry name" value="PROKAR_LIPOPROTEIN"/>
    <property type="match status" value="1"/>
</dbReference>
<protein>
    <submittedName>
        <fullName evidence="2">BON domain-containing protein</fullName>
    </submittedName>
</protein>
<proteinExistence type="predicted"/>
<dbReference type="PANTHER" id="PTHR34606">
    <property type="entry name" value="BON DOMAIN-CONTAINING PROTEIN"/>
    <property type="match status" value="1"/>
</dbReference>
<evidence type="ECO:0000259" key="1">
    <source>
        <dbReference type="PROSITE" id="PS50914"/>
    </source>
</evidence>
<dbReference type="PANTHER" id="PTHR34606:SF15">
    <property type="entry name" value="BON DOMAIN-CONTAINING PROTEIN"/>
    <property type="match status" value="1"/>
</dbReference>
<comment type="caution">
    <text evidence="2">The sequence shown here is derived from an EMBL/GenBank/DDBJ whole genome shotgun (WGS) entry which is preliminary data.</text>
</comment>
<accession>A0ABX2T1Q5</accession>
<feature type="domain" description="BON" evidence="1">
    <location>
        <begin position="58"/>
        <end position="126"/>
    </location>
</feature>
<dbReference type="EMBL" id="JABFDB010000001">
    <property type="protein sequence ID" value="NYZ18178.1"/>
    <property type="molecule type" value="Genomic_DNA"/>
</dbReference>
<dbReference type="PROSITE" id="PS50914">
    <property type="entry name" value="BON"/>
    <property type="match status" value="2"/>
</dbReference>
<dbReference type="InterPro" id="IPR051686">
    <property type="entry name" value="Lipoprotein_DolP"/>
</dbReference>
<sequence length="203" mass="21914">MAEWRLAVSMAGRCWAAAGLAVLALGTAGCAPLVIGGAAAGGAAVAYTEERGISGFASDAEIQAKINNLWFQHSMDMHSRLDMTVDQGRVLLTGKAKDAQMRLDAVRLAWQADGVKEVINEIQIDNESGILDSARDTWISTQLRGRLTFDKSIHSQNFSIDTVNGVVYLMGVAKSQEELDRAINHARSVANVQRVVNYVRVIG</sequence>
<dbReference type="InterPro" id="IPR007055">
    <property type="entry name" value="BON_dom"/>
</dbReference>
<keyword evidence="3" id="KW-1185">Reference proteome</keyword>
<dbReference type="InterPro" id="IPR014004">
    <property type="entry name" value="Transpt-assoc_nodulatn_dom_bac"/>
</dbReference>
<organism evidence="2 3">
    <name type="scientific">Azospirillum oleiclasticum</name>
    <dbReference type="NCBI Taxonomy" id="2735135"/>
    <lineage>
        <taxon>Bacteria</taxon>
        <taxon>Pseudomonadati</taxon>
        <taxon>Pseudomonadota</taxon>
        <taxon>Alphaproteobacteria</taxon>
        <taxon>Rhodospirillales</taxon>
        <taxon>Azospirillaceae</taxon>
        <taxon>Azospirillum</taxon>
    </lineage>
</organism>
<evidence type="ECO:0000313" key="2">
    <source>
        <dbReference type="EMBL" id="NYZ18178.1"/>
    </source>
</evidence>
<dbReference type="Proteomes" id="UP000584642">
    <property type="component" value="Unassembled WGS sequence"/>
</dbReference>
<dbReference type="SMART" id="SM00749">
    <property type="entry name" value="BON"/>
    <property type="match status" value="2"/>
</dbReference>
<dbReference type="Pfam" id="PF04972">
    <property type="entry name" value="BON"/>
    <property type="match status" value="2"/>
</dbReference>
<evidence type="ECO:0000313" key="3">
    <source>
        <dbReference type="Proteomes" id="UP000584642"/>
    </source>
</evidence>
<feature type="domain" description="BON" evidence="1">
    <location>
        <begin position="135"/>
        <end position="203"/>
    </location>
</feature>
<gene>
    <name evidence="2" type="ORF">HND93_00520</name>
</gene>
<dbReference type="Gene3D" id="3.30.1340.30">
    <property type="match status" value="1"/>
</dbReference>